<keyword evidence="1" id="KW-0479">Metal-binding</keyword>
<evidence type="ECO:0000256" key="4">
    <source>
        <dbReference type="SAM" id="MobiDB-lite"/>
    </source>
</evidence>
<sequence>MRIVIDVDAVLPIRYADDENNVDSNCKPFNIIEDNSQSDNDEESITKRGTEKKPAAPVVRKRSRPPSSHSSSALYSALQPRKNWAKNMFRGDTPYSLLKREDLFERCNYIMDHDDFVWCSENNVPHTLFADAVTQLERRYATCLLETVKNRTAAGGASSEENVSNWSEQTMGLGDGRGYGLAGGIACGVCSQKERSERAGDRFLRCRRCGVQAHLSCWYLNQLPLDVEDWSCPACHVARREKGLGHCCVCRRKGGVMLPYMSGVEWRRYEQLASHEIPKEDSPAAAFCHVVCALAFSELLIDEQRRVVHPAKRAKRVGVIALCVFCRSNSGEGLTMCHHKRCFTSMHPACAQIAGTIECYRAESVPAGSAWGGCNVYCSDHFREALSVAAHSEVTSVNAESAALKHVTPSGLVTLENDNHVEGLNLAGVVSNSAVAPSLDAVKLRWVEKRAQRLRESAQMVEEIRKGKRDILSVLFRPEVVKVSATEVQLSRFVFLIPELQQHINSAVEGILPVVDDEYEDVQRYRKVQSRTRHAGNTVQLYQKMQQVVSHVDVFCELSNVIRKRAALRREWVETELKILHQRCGIADDN</sequence>
<dbReference type="InterPro" id="IPR011011">
    <property type="entry name" value="Znf_FYVE_PHD"/>
</dbReference>
<dbReference type="InterPro" id="IPR050701">
    <property type="entry name" value="Histone_Mod_Regulator"/>
</dbReference>
<dbReference type="GeneID" id="92381366"/>
<dbReference type="EMBL" id="CZPT02000861">
    <property type="protein sequence ID" value="SCU68005.1"/>
    <property type="molecule type" value="Genomic_DNA"/>
</dbReference>
<proteinExistence type="predicted"/>
<reference evidence="6" key="1">
    <citation type="submission" date="2016-09" db="EMBL/GenBank/DDBJ databases">
        <authorList>
            <person name="Hebert L."/>
            <person name="Moumen B."/>
        </authorList>
    </citation>
    <scope>NUCLEOTIDE SEQUENCE [LARGE SCALE GENOMIC DNA]</scope>
    <source>
        <strain evidence="6">OVI</strain>
    </source>
</reference>
<evidence type="ECO:0000313" key="7">
    <source>
        <dbReference type="Proteomes" id="UP000195570"/>
    </source>
</evidence>
<dbReference type="Pfam" id="PF13832">
    <property type="entry name" value="zf-HC5HC2H_2"/>
    <property type="match status" value="1"/>
</dbReference>
<evidence type="ECO:0000259" key="5">
    <source>
        <dbReference type="SMART" id="SM00249"/>
    </source>
</evidence>
<feature type="region of interest" description="Disordered" evidence="4">
    <location>
        <begin position="26"/>
        <end position="75"/>
    </location>
</feature>
<dbReference type="RefSeq" id="XP_067079248.1">
    <property type="nucleotide sequence ID" value="XM_067223147.1"/>
</dbReference>
<accession>A0A1G4I8B2</accession>
<dbReference type="PANTHER" id="PTHR13793">
    <property type="entry name" value="PHD FINGER PROTEINS"/>
    <property type="match status" value="1"/>
</dbReference>
<keyword evidence="3" id="KW-0862">Zinc</keyword>
<dbReference type="Proteomes" id="UP000195570">
    <property type="component" value="Unassembled WGS sequence"/>
</dbReference>
<gene>
    <name evidence="6" type="ORF">TEOVI_000743200</name>
</gene>
<dbReference type="GO" id="GO:0006357">
    <property type="term" value="P:regulation of transcription by RNA polymerase II"/>
    <property type="evidence" value="ECO:0007669"/>
    <property type="project" value="TreeGrafter"/>
</dbReference>
<protein>
    <submittedName>
        <fullName evidence="6">PHD-zinc-finger like domain containing protein, putative</fullName>
    </submittedName>
</protein>
<feature type="compositionally biased region" description="Low complexity" evidence="4">
    <location>
        <begin position="65"/>
        <end position="75"/>
    </location>
</feature>
<evidence type="ECO:0000256" key="2">
    <source>
        <dbReference type="ARBA" id="ARBA00022771"/>
    </source>
</evidence>
<dbReference type="InterPro" id="IPR001965">
    <property type="entry name" value="Znf_PHD"/>
</dbReference>
<dbReference type="InterPro" id="IPR013083">
    <property type="entry name" value="Znf_RING/FYVE/PHD"/>
</dbReference>
<organism evidence="6 7">
    <name type="scientific">Trypanosoma equiperdum</name>
    <dbReference type="NCBI Taxonomy" id="5694"/>
    <lineage>
        <taxon>Eukaryota</taxon>
        <taxon>Discoba</taxon>
        <taxon>Euglenozoa</taxon>
        <taxon>Kinetoplastea</taxon>
        <taxon>Metakinetoplastina</taxon>
        <taxon>Trypanosomatida</taxon>
        <taxon>Trypanosomatidae</taxon>
        <taxon>Trypanosoma</taxon>
    </lineage>
</organism>
<dbReference type="GO" id="GO:0008270">
    <property type="term" value="F:zinc ion binding"/>
    <property type="evidence" value="ECO:0007669"/>
    <property type="project" value="UniProtKB-KW"/>
</dbReference>
<keyword evidence="7" id="KW-1185">Reference proteome</keyword>
<dbReference type="SUPFAM" id="SSF57903">
    <property type="entry name" value="FYVE/PHD zinc finger"/>
    <property type="match status" value="1"/>
</dbReference>
<dbReference type="SMART" id="SM00249">
    <property type="entry name" value="PHD"/>
    <property type="match status" value="2"/>
</dbReference>
<feature type="domain" description="Zinc finger PHD-type" evidence="5">
    <location>
        <begin position="322"/>
        <end position="382"/>
    </location>
</feature>
<dbReference type="Gene3D" id="3.30.40.10">
    <property type="entry name" value="Zinc/RING finger domain, C3HC4 (zinc finger)"/>
    <property type="match status" value="2"/>
</dbReference>
<dbReference type="VEuPathDB" id="TriTrypDB:TEOVI_000743200"/>
<feature type="compositionally biased region" description="Basic and acidic residues" evidence="4">
    <location>
        <begin position="44"/>
        <end position="54"/>
    </location>
</feature>
<evidence type="ECO:0000256" key="1">
    <source>
        <dbReference type="ARBA" id="ARBA00022723"/>
    </source>
</evidence>
<keyword evidence="2" id="KW-0863">Zinc-finger</keyword>
<evidence type="ECO:0000313" key="6">
    <source>
        <dbReference type="EMBL" id="SCU68005.1"/>
    </source>
</evidence>
<name>A0A1G4I8B2_TRYEQ</name>
<comment type="caution">
    <text evidence="6">The sequence shown here is derived from an EMBL/GenBank/DDBJ whole genome shotgun (WGS) entry which is preliminary data.</text>
</comment>
<feature type="domain" description="Zinc finger PHD-type" evidence="5">
    <location>
        <begin position="186"/>
        <end position="236"/>
    </location>
</feature>
<evidence type="ECO:0000256" key="3">
    <source>
        <dbReference type="ARBA" id="ARBA00022833"/>
    </source>
</evidence>
<dbReference type="AlphaFoldDB" id="A0A1G4I8B2"/>
<dbReference type="PANTHER" id="PTHR13793:SF107">
    <property type="entry name" value="BROMODOMAIN-CONTAINING PROTEIN HOMOLOG"/>
    <property type="match status" value="1"/>
</dbReference>